<protein>
    <recommendedName>
        <fullName evidence="3">DUF2239 domain-containing protein</fullName>
    </recommendedName>
</protein>
<dbReference type="EMBL" id="BMXT01000002">
    <property type="protein sequence ID" value="GGY30447.1"/>
    <property type="molecule type" value="Genomic_DNA"/>
</dbReference>
<dbReference type="InterPro" id="IPR018715">
    <property type="entry name" value="DUF2239"/>
</dbReference>
<reference evidence="2" key="1">
    <citation type="journal article" date="2019" name="Int. J. Syst. Evol. Microbiol.">
        <title>The Global Catalogue of Microorganisms (GCM) 10K type strain sequencing project: providing services to taxonomists for standard genome sequencing and annotation.</title>
        <authorList>
            <consortium name="The Broad Institute Genomics Platform"/>
            <consortium name="The Broad Institute Genome Sequencing Center for Infectious Disease"/>
            <person name="Wu L."/>
            <person name="Ma J."/>
        </authorList>
    </citation>
    <scope>NUCLEOTIDE SEQUENCE [LARGE SCALE GENOMIC DNA]</scope>
    <source>
        <strain evidence="2">KCTC 22232</strain>
    </source>
</reference>
<name>A0ABQ3A0S1_9GAMM</name>
<sequence>MHPDGPTPYPDDTTCTAFDHQHLLASGALTDVVRAAKQALDAGTRGPLLIFDDHGSRQIEIDFRGTVHEVLARLHQGAVAETVGRSPGRPKLGVVPREVTLLPRHWDWLGQQPGGASAILRRLVEQALRDNGAKERARQAVESVDRFMRVMAGDLAGYEEASRAFYRGEQKRFATLTAAWPIDVRTHLQRLAAIAWDERKDAC</sequence>
<keyword evidence="2" id="KW-1185">Reference proteome</keyword>
<evidence type="ECO:0008006" key="3">
    <source>
        <dbReference type="Google" id="ProtNLM"/>
    </source>
</evidence>
<organism evidence="1 2">
    <name type="scientific">Rhodanobacter panaciterrae</name>
    <dbReference type="NCBI Taxonomy" id="490572"/>
    <lineage>
        <taxon>Bacteria</taxon>
        <taxon>Pseudomonadati</taxon>
        <taxon>Pseudomonadota</taxon>
        <taxon>Gammaproteobacteria</taxon>
        <taxon>Lysobacterales</taxon>
        <taxon>Rhodanobacteraceae</taxon>
        <taxon>Rhodanobacter</taxon>
    </lineage>
</organism>
<accession>A0ABQ3A0S1</accession>
<evidence type="ECO:0000313" key="2">
    <source>
        <dbReference type="Proteomes" id="UP000621898"/>
    </source>
</evidence>
<evidence type="ECO:0000313" key="1">
    <source>
        <dbReference type="EMBL" id="GGY30447.1"/>
    </source>
</evidence>
<dbReference type="Pfam" id="PF09998">
    <property type="entry name" value="DUF2239"/>
    <property type="match status" value="1"/>
</dbReference>
<dbReference type="Proteomes" id="UP000621898">
    <property type="component" value="Unassembled WGS sequence"/>
</dbReference>
<comment type="caution">
    <text evidence="1">The sequence shown here is derived from an EMBL/GenBank/DDBJ whole genome shotgun (WGS) entry which is preliminary data.</text>
</comment>
<gene>
    <name evidence="1" type="ORF">GCM10008098_24930</name>
</gene>
<proteinExistence type="predicted"/>